<protein>
    <submittedName>
        <fullName evidence="1">Uncharacterized protein</fullName>
    </submittedName>
</protein>
<keyword evidence="2" id="KW-1185">Reference proteome</keyword>
<name>A0ABP7DRH3_9ACTN</name>
<comment type="caution">
    <text evidence="1">The sequence shown here is derived from an EMBL/GenBank/DDBJ whole genome shotgun (WGS) entry which is preliminary data.</text>
</comment>
<dbReference type="Proteomes" id="UP001499884">
    <property type="component" value="Unassembled WGS sequence"/>
</dbReference>
<organism evidence="1 2">
    <name type="scientific">Streptomyces tremellae</name>
    <dbReference type="NCBI Taxonomy" id="1124239"/>
    <lineage>
        <taxon>Bacteria</taxon>
        <taxon>Bacillati</taxon>
        <taxon>Actinomycetota</taxon>
        <taxon>Actinomycetes</taxon>
        <taxon>Kitasatosporales</taxon>
        <taxon>Streptomycetaceae</taxon>
        <taxon>Streptomyces</taxon>
    </lineage>
</organism>
<accession>A0ABP7DRH3</accession>
<evidence type="ECO:0000313" key="1">
    <source>
        <dbReference type="EMBL" id="GAA3709298.1"/>
    </source>
</evidence>
<reference evidence="2" key="1">
    <citation type="journal article" date="2019" name="Int. J. Syst. Evol. Microbiol.">
        <title>The Global Catalogue of Microorganisms (GCM) 10K type strain sequencing project: providing services to taxonomists for standard genome sequencing and annotation.</title>
        <authorList>
            <consortium name="The Broad Institute Genomics Platform"/>
            <consortium name="The Broad Institute Genome Sequencing Center for Infectious Disease"/>
            <person name="Wu L."/>
            <person name="Ma J."/>
        </authorList>
    </citation>
    <scope>NUCLEOTIDE SEQUENCE [LARGE SCALE GENOMIC DNA]</scope>
    <source>
        <strain evidence="2">JCM 30846</strain>
    </source>
</reference>
<sequence length="89" mass="9256">MSGISTPRGGVARGDRPGACFALSVITNVPQKGGEVNFPEGCGGRAATAVRAAGQRRFREITSTSGVPYAVRPKRVTVTGRARRRSGVV</sequence>
<proteinExistence type="predicted"/>
<dbReference type="EMBL" id="BAABEP010000002">
    <property type="protein sequence ID" value="GAA3709298.1"/>
    <property type="molecule type" value="Genomic_DNA"/>
</dbReference>
<evidence type="ECO:0000313" key="2">
    <source>
        <dbReference type="Proteomes" id="UP001499884"/>
    </source>
</evidence>
<gene>
    <name evidence="1" type="ORF">GCM10023082_04060</name>
</gene>